<evidence type="ECO:0000313" key="8">
    <source>
        <dbReference type="Proteomes" id="UP000027931"/>
    </source>
</evidence>
<evidence type="ECO:0000256" key="2">
    <source>
        <dbReference type="ARBA" id="ARBA00007118"/>
    </source>
</evidence>
<dbReference type="STRING" id="1157490.EL26_03775"/>
<name>A0A074LRA9_9BACL</name>
<keyword evidence="5" id="KW-0560">Oxidoreductase</keyword>
<accession>A0A074LRA9</accession>
<dbReference type="Gene3D" id="3.40.109.10">
    <property type="entry name" value="NADH Oxidase"/>
    <property type="match status" value="1"/>
</dbReference>
<dbReference type="OrthoDB" id="9814075at2"/>
<sequence length="305" mass="34038">MSNPKRTLSRTQAIPLFEAVELRHSSRSYTGEPLAADTRQKLQTFLDSGWEPYPDSDTRAVLVEGTDQTSRIFKGFIGSYGAVTNAPALIAIVANLDAPYFYEAAGYMGEQCVLYATALGLETCWVGGFFKPDEAGRIAGLKQNERVLAVVAVGSAKQGGMASLYEGLFKFGSTNRGKRKSLEEIHYIEDKTPPRWFFRALEAVQVAPSSFNKQPWHVRYHKKGMISFTFLEEYKEKKPLFPGAPNSVRLCVGIAMAHFRVTLRALGVDGHWIPEEEQPNFVATFLIPEIVDDLDTLNGWEEEES</sequence>
<dbReference type="CDD" id="cd02062">
    <property type="entry name" value="Nitro_FMN_reductase"/>
    <property type="match status" value="1"/>
</dbReference>
<dbReference type="PANTHER" id="PTHR43673:SF2">
    <property type="entry name" value="NITROREDUCTASE"/>
    <property type="match status" value="1"/>
</dbReference>
<evidence type="ECO:0000259" key="6">
    <source>
        <dbReference type="Pfam" id="PF14512"/>
    </source>
</evidence>
<comment type="cofactor">
    <cofactor evidence="1">
        <name>FMN</name>
        <dbReference type="ChEBI" id="CHEBI:58210"/>
    </cofactor>
</comment>
<proteinExistence type="inferred from homology"/>
<keyword evidence="8" id="KW-1185">Reference proteome</keyword>
<evidence type="ECO:0000256" key="3">
    <source>
        <dbReference type="ARBA" id="ARBA00022630"/>
    </source>
</evidence>
<evidence type="ECO:0000256" key="4">
    <source>
        <dbReference type="ARBA" id="ARBA00022643"/>
    </source>
</evidence>
<evidence type="ECO:0000256" key="1">
    <source>
        <dbReference type="ARBA" id="ARBA00001917"/>
    </source>
</evidence>
<dbReference type="EMBL" id="JMIR01000003">
    <property type="protein sequence ID" value="KEO84646.1"/>
    <property type="molecule type" value="Genomic_DNA"/>
</dbReference>
<dbReference type="AlphaFoldDB" id="A0A074LRA9"/>
<dbReference type="eggNOG" id="COG0778">
    <property type="taxonomic scope" value="Bacteria"/>
</dbReference>
<dbReference type="SUPFAM" id="SSF55469">
    <property type="entry name" value="FMN-dependent nitroreductase-like"/>
    <property type="match status" value="2"/>
</dbReference>
<comment type="similarity">
    <text evidence="2">Belongs to the nitroreductase family.</text>
</comment>
<dbReference type="RefSeq" id="WP_038084564.1">
    <property type="nucleotide sequence ID" value="NZ_JMIR01000003.1"/>
</dbReference>
<dbReference type="Gene3D" id="3.40.109.30">
    <property type="entry name" value="putative nitroreductase (tm1586), domain 2"/>
    <property type="match status" value="1"/>
</dbReference>
<evidence type="ECO:0000313" key="7">
    <source>
        <dbReference type="EMBL" id="KEO84646.1"/>
    </source>
</evidence>
<organism evidence="7 8">
    <name type="scientific">Tumebacillus flagellatus</name>
    <dbReference type="NCBI Taxonomy" id="1157490"/>
    <lineage>
        <taxon>Bacteria</taxon>
        <taxon>Bacillati</taxon>
        <taxon>Bacillota</taxon>
        <taxon>Bacilli</taxon>
        <taxon>Bacillales</taxon>
        <taxon>Alicyclobacillaceae</taxon>
        <taxon>Tumebacillus</taxon>
    </lineage>
</organism>
<dbReference type="InterPro" id="IPR000415">
    <property type="entry name" value="Nitroreductase-like"/>
</dbReference>
<evidence type="ECO:0000256" key="5">
    <source>
        <dbReference type="ARBA" id="ARBA00023002"/>
    </source>
</evidence>
<protein>
    <recommendedName>
        <fullName evidence="6">Putative nitroreductase TM1586 domain-containing protein</fullName>
    </recommendedName>
</protein>
<dbReference type="GO" id="GO:0016491">
    <property type="term" value="F:oxidoreductase activity"/>
    <property type="evidence" value="ECO:0007669"/>
    <property type="project" value="UniProtKB-KW"/>
</dbReference>
<gene>
    <name evidence="7" type="ORF">EL26_03775</name>
</gene>
<keyword evidence="3" id="KW-0285">Flavoprotein</keyword>
<dbReference type="InterPro" id="IPR029478">
    <property type="entry name" value="TM1586_NiRdase"/>
</dbReference>
<reference evidence="7 8" key="1">
    <citation type="journal article" date="2013" name="Int. J. Syst. Evol. Microbiol.">
        <title>Tumebacillus flagellatus sp. nov., an alpha-amylase/pullulanase-producing bacterium isolated from cassava wastewater.</title>
        <authorList>
            <person name="Wang Q."/>
            <person name="Xie N."/>
            <person name="Qin Y."/>
            <person name="Shen N."/>
            <person name="Zhu J."/>
            <person name="Mi H."/>
            <person name="Huang R."/>
        </authorList>
    </citation>
    <scope>NUCLEOTIDE SEQUENCE [LARGE SCALE GENOMIC DNA]</scope>
    <source>
        <strain evidence="7 8">GST4</strain>
    </source>
</reference>
<dbReference type="Proteomes" id="UP000027931">
    <property type="component" value="Unassembled WGS sequence"/>
</dbReference>
<dbReference type="PANTHER" id="PTHR43673">
    <property type="entry name" value="NAD(P)H NITROREDUCTASE YDGI-RELATED"/>
    <property type="match status" value="1"/>
</dbReference>
<comment type="caution">
    <text evidence="7">The sequence shown here is derived from an EMBL/GenBank/DDBJ whole genome shotgun (WGS) entry which is preliminary data.</text>
</comment>
<feature type="domain" description="Putative nitroreductase TM1586" evidence="6">
    <location>
        <begin position="16"/>
        <end position="261"/>
    </location>
</feature>
<keyword evidence="4" id="KW-0288">FMN</keyword>
<dbReference type="Pfam" id="PF14512">
    <property type="entry name" value="TM1586_NiRdase"/>
    <property type="match status" value="1"/>
</dbReference>